<sequence length="373" mass="42242">MKLSPLDVQELVDLCISFLSDTPEDLTTCSMVARSWMDAAQAKLFFAPHLTNVRVITTVDRVALKFYDILVTSPHLLRYVRAICLIQATLSSSTDAKLSCLEFPRLETLSLDTVYLAHWMPHLGSLPKSPSLRRLHLFLPGAFTHSAHLLEDFSPTVQHLELLCTHWDPTELTPGPGSVPSIYLTSLYLRVLDDPYETPQCLSSTATYPFNLEQLKYLAIWDARCIAWDSIAKETKRSIEVLQLGIKGSERVDLAPFSNLHDICLVLLHSKPVPRGCRDTLSTITSSHHIRSIRIWVGDSEIGEDEEYGKLDLVLSTLPLHPLPIVKFESSIEPEAREESMRKLFPKVVAQNRFKFTYYPCKIEDVGRQLLSR</sequence>
<dbReference type="EMBL" id="JAWWNJ010000046">
    <property type="protein sequence ID" value="KAK7018210.1"/>
    <property type="molecule type" value="Genomic_DNA"/>
</dbReference>
<keyword evidence="2" id="KW-1185">Reference proteome</keyword>
<evidence type="ECO:0000313" key="2">
    <source>
        <dbReference type="Proteomes" id="UP001362999"/>
    </source>
</evidence>
<comment type="caution">
    <text evidence="1">The sequence shown here is derived from an EMBL/GenBank/DDBJ whole genome shotgun (WGS) entry which is preliminary data.</text>
</comment>
<dbReference type="AlphaFoldDB" id="A0AAW0AX86"/>
<name>A0AAW0AX86_9AGAR</name>
<gene>
    <name evidence="1" type="ORF">R3P38DRAFT_2981774</name>
</gene>
<dbReference type="Proteomes" id="UP001362999">
    <property type="component" value="Unassembled WGS sequence"/>
</dbReference>
<evidence type="ECO:0008006" key="3">
    <source>
        <dbReference type="Google" id="ProtNLM"/>
    </source>
</evidence>
<evidence type="ECO:0000313" key="1">
    <source>
        <dbReference type="EMBL" id="KAK7018210.1"/>
    </source>
</evidence>
<reference evidence="1 2" key="1">
    <citation type="journal article" date="2024" name="J Genomics">
        <title>Draft genome sequencing and assembly of Favolaschia claudopus CIRM-BRFM 2984 isolated from oak limbs.</title>
        <authorList>
            <person name="Navarro D."/>
            <person name="Drula E."/>
            <person name="Chaduli D."/>
            <person name="Cazenave R."/>
            <person name="Ahrendt S."/>
            <person name="Wang J."/>
            <person name="Lipzen A."/>
            <person name="Daum C."/>
            <person name="Barry K."/>
            <person name="Grigoriev I.V."/>
            <person name="Favel A."/>
            <person name="Rosso M.N."/>
            <person name="Martin F."/>
        </authorList>
    </citation>
    <scope>NUCLEOTIDE SEQUENCE [LARGE SCALE GENOMIC DNA]</scope>
    <source>
        <strain evidence="1 2">CIRM-BRFM 2984</strain>
    </source>
</reference>
<proteinExistence type="predicted"/>
<organism evidence="1 2">
    <name type="scientific">Favolaschia claudopus</name>
    <dbReference type="NCBI Taxonomy" id="2862362"/>
    <lineage>
        <taxon>Eukaryota</taxon>
        <taxon>Fungi</taxon>
        <taxon>Dikarya</taxon>
        <taxon>Basidiomycota</taxon>
        <taxon>Agaricomycotina</taxon>
        <taxon>Agaricomycetes</taxon>
        <taxon>Agaricomycetidae</taxon>
        <taxon>Agaricales</taxon>
        <taxon>Marasmiineae</taxon>
        <taxon>Mycenaceae</taxon>
        <taxon>Favolaschia</taxon>
    </lineage>
</organism>
<protein>
    <recommendedName>
        <fullName evidence="3">F-box domain-containing protein</fullName>
    </recommendedName>
</protein>
<accession>A0AAW0AX86</accession>